<protein>
    <recommendedName>
        <fullName evidence="3">Acetolactate synthase, small subunit</fullName>
    </recommendedName>
</protein>
<dbReference type="OrthoDB" id="9909638at2"/>
<proteinExistence type="predicted"/>
<dbReference type="Proteomes" id="UP000198908">
    <property type="component" value="Unassembled WGS sequence"/>
</dbReference>
<dbReference type="STRING" id="416944.SAMN05421548_1461"/>
<name>A0A1G7CLH7_9BURK</name>
<sequence length="95" mass="10697">MPENDRFRHQLQVTFTSDNEDAYASLERVTGCARRTGVELMSLRITRRGFHCHAWLRVGSDSRAAIDLLSNRLSAVIGLDDLLCCSDDVRVDSVD</sequence>
<accession>A0A1G7CLH7</accession>
<keyword evidence="2" id="KW-1185">Reference proteome</keyword>
<dbReference type="RefSeq" id="WP_092006027.1">
    <property type="nucleotide sequence ID" value="NZ_FMYQ01000046.1"/>
</dbReference>
<evidence type="ECO:0000313" key="1">
    <source>
        <dbReference type="EMBL" id="SDE39516.1"/>
    </source>
</evidence>
<gene>
    <name evidence="1" type="ORF">SAMN05421548_1461</name>
</gene>
<evidence type="ECO:0000313" key="2">
    <source>
        <dbReference type="Proteomes" id="UP000198908"/>
    </source>
</evidence>
<evidence type="ECO:0008006" key="3">
    <source>
        <dbReference type="Google" id="ProtNLM"/>
    </source>
</evidence>
<dbReference type="EMBL" id="FMYQ01000046">
    <property type="protein sequence ID" value="SDE39516.1"/>
    <property type="molecule type" value="Genomic_DNA"/>
</dbReference>
<reference evidence="2" key="1">
    <citation type="submission" date="2016-09" db="EMBL/GenBank/DDBJ databases">
        <authorList>
            <person name="Varghese N."/>
            <person name="Submissions S."/>
        </authorList>
    </citation>
    <scope>NUCLEOTIDE SEQUENCE [LARGE SCALE GENOMIC DNA]</scope>
    <source>
        <strain evidence="2">TNe-862</strain>
    </source>
</reference>
<dbReference type="AlphaFoldDB" id="A0A1G7CLH7"/>
<organism evidence="1 2">
    <name type="scientific">Paraburkholderia lycopersici</name>
    <dbReference type="NCBI Taxonomy" id="416944"/>
    <lineage>
        <taxon>Bacteria</taxon>
        <taxon>Pseudomonadati</taxon>
        <taxon>Pseudomonadota</taxon>
        <taxon>Betaproteobacteria</taxon>
        <taxon>Burkholderiales</taxon>
        <taxon>Burkholderiaceae</taxon>
        <taxon>Paraburkholderia</taxon>
    </lineage>
</organism>